<comment type="caution">
    <text evidence="1">The sequence shown here is derived from an EMBL/GenBank/DDBJ whole genome shotgun (WGS) entry which is preliminary data.</text>
</comment>
<organism evidence="1 2">
    <name type="scientific">Dentiscutata heterogama</name>
    <dbReference type="NCBI Taxonomy" id="1316150"/>
    <lineage>
        <taxon>Eukaryota</taxon>
        <taxon>Fungi</taxon>
        <taxon>Fungi incertae sedis</taxon>
        <taxon>Mucoromycota</taxon>
        <taxon>Glomeromycotina</taxon>
        <taxon>Glomeromycetes</taxon>
        <taxon>Diversisporales</taxon>
        <taxon>Gigasporaceae</taxon>
        <taxon>Dentiscutata</taxon>
    </lineage>
</organism>
<keyword evidence="2" id="KW-1185">Reference proteome</keyword>
<accession>A0ACA9L5G4</accession>
<protein>
    <submittedName>
        <fullName evidence="1">9950_t:CDS:1</fullName>
    </submittedName>
</protein>
<reference evidence="1" key="1">
    <citation type="submission" date="2021-06" db="EMBL/GenBank/DDBJ databases">
        <authorList>
            <person name="Kallberg Y."/>
            <person name="Tangrot J."/>
            <person name="Rosling A."/>
        </authorList>
    </citation>
    <scope>NUCLEOTIDE SEQUENCE</scope>
    <source>
        <strain evidence="1">IL203A</strain>
    </source>
</reference>
<sequence length="379" mass="41896">MATYYSIALYLQVLSFLIMTFGIIKVSTELHKEFNITQLLEIVQAEFDFTIANEGVKGNFSELHDWSSSIAINCTKGEAFRVYENLTTPDNAMKLASHIEIPDGQGDVSGQYIYTASEKQMDIQSANIILDAIYESVDKEVPYFRTEEEFSPNAPRYAPLQIILDSLAIRSTQVVDTYLSSSACTTNNETFHKFADRSIFYNSLSAGLSSTVLNHASKSFGVDMKINVLINIMSAIAIQIHMVKSIASLANLDTNDDAVRALIYLCIASDGVKNSMTETTKEFAKALMQNLISNIHDSTLAAINKRVAMKLFTRVAENKGIINLASAIPFVGELVTLISDSLTTYSIGKIAKYVFCPFEDDNQDTIKLSSPPYPGNIEL</sequence>
<name>A0ACA9L5G4_9GLOM</name>
<dbReference type="Proteomes" id="UP000789702">
    <property type="component" value="Unassembled WGS sequence"/>
</dbReference>
<proteinExistence type="predicted"/>
<evidence type="ECO:0000313" key="1">
    <source>
        <dbReference type="EMBL" id="CAG8508374.1"/>
    </source>
</evidence>
<gene>
    <name evidence="1" type="ORF">DHETER_LOCUS3338</name>
</gene>
<dbReference type="EMBL" id="CAJVPU010002828">
    <property type="protein sequence ID" value="CAG8508374.1"/>
    <property type="molecule type" value="Genomic_DNA"/>
</dbReference>
<evidence type="ECO:0000313" key="2">
    <source>
        <dbReference type="Proteomes" id="UP000789702"/>
    </source>
</evidence>